<dbReference type="AlphaFoldDB" id="A0AAD9W102"/>
<dbReference type="Proteomes" id="UP001265746">
    <property type="component" value="Unassembled WGS sequence"/>
</dbReference>
<reference evidence="1" key="1">
    <citation type="submission" date="2023-06" db="EMBL/GenBank/DDBJ databases">
        <authorList>
            <person name="Noh H."/>
        </authorList>
    </citation>
    <scope>NUCLEOTIDE SEQUENCE</scope>
    <source>
        <strain evidence="1">DUCC20226</strain>
    </source>
</reference>
<evidence type="ECO:0000313" key="1">
    <source>
        <dbReference type="EMBL" id="KAK2603006.1"/>
    </source>
</evidence>
<sequence>MGRKFPNKMTWDVGQVGVYQPPEEIVSQRPDSDPLDIWSCLRLRGLGGRLGRYEGGLAAVNDDRITRDTKSETTVGTWICHKDSRLGDIRLGPRLVASSLIVLVFRAEDRHVRDFASRLKDFFNRRHSELLFDALKTQPLFIYVALYECFNSFTTFFYQYQEIYMKVVSDHEKRRSSVFSRSFRLNQSLMHMSYCQEDILVHRTTLANIQKLNGDPRNLSCESLQSETCFALADCLLAKSH</sequence>
<protein>
    <submittedName>
        <fullName evidence="1">Uncharacterized protein</fullName>
    </submittedName>
</protein>
<dbReference type="PROSITE" id="PS00387">
    <property type="entry name" value="PPASE"/>
    <property type="match status" value="1"/>
</dbReference>
<name>A0AAD9W102_PHOAM</name>
<organism evidence="1 2">
    <name type="scientific">Phomopsis amygdali</name>
    <name type="common">Fusicoccum amygdali</name>
    <dbReference type="NCBI Taxonomy" id="1214568"/>
    <lineage>
        <taxon>Eukaryota</taxon>
        <taxon>Fungi</taxon>
        <taxon>Dikarya</taxon>
        <taxon>Ascomycota</taxon>
        <taxon>Pezizomycotina</taxon>
        <taxon>Sordariomycetes</taxon>
        <taxon>Sordariomycetidae</taxon>
        <taxon>Diaporthales</taxon>
        <taxon>Diaporthaceae</taxon>
        <taxon>Diaporthe</taxon>
    </lineage>
</organism>
<proteinExistence type="predicted"/>
<comment type="caution">
    <text evidence="1">The sequence shown here is derived from an EMBL/GenBank/DDBJ whole genome shotgun (WGS) entry which is preliminary data.</text>
</comment>
<accession>A0AAD9W102</accession>
<evidence type="ECO:0000313" key="2">
    <source>
        <dbReference type="Proteomes" id="UP001265746"/>
    </source>
</evidence>
<keyword evidence="2" id="KW-1185">Reference proteome</keyword>
<dbReference type="EMBL" id="JAUJFL010000005">
    <property type="protein sequence ID" value="KAK2603006.1"/>
    <property type="molecule type" value="Genomic_DNA"/>
</dbReference>
<gene>
    <name evidence="1" type="ORF">N8I77_009495</name>
</gene>